<dbReference type="InterPro" id="IPR010281">
    <property type="entry name" value="DUF885"/>
</dbReference>
<dbReference type="AlphaFoldDB" id="A0AAU9WF99"/>
<proteinExistence type="predicted"/>
<gene>
    <name evidence="1" type="ORF">PMEA_00005810</name>
</gene>
<dbReference type="EMBL" id="CALNXJ010000014">
    <property type="protein sequence ID" value="CAH3115020.1"/>
    <property type="molecule type" value="Genomic_DNA"/>
</dbReference>
<dbReference type="Proteomes" id="UP001159428">
    <property type="component" value="Unassembled WGS sequence"/>
</dbReference>
<evidence type="ECO:0000313" key="2">
    <source>
        <dbReference type="Proteomes" id="UP001159428"/>
    </source>
</evidence>
<accession>A0AAU9WF99</accession>
<dbReference type="PANTHER" id="PTHR33361">
    <property type="entry name" value="GLR0591 PROTEIN"/>
    <property type="match status" value="1"/>
</dbReference>
<dbReference type="PANTHER" id="PTHR33361:SF2">
    <property type="entry name" value="DUF885 DOMAIN-CONTAINING PROTEIN"/>
    <property type="match status" value="1"/>
</dbReference>
<comment type="caution">
    <text evidence="1">The sequence shown here is derived from an EMBL/GenBank/DDBJ whole genome shotgun (WGS) entry which is preliminary data.</text>
</comment>
<protein>
    <submittedName>
        <fullName evidence="1">Uncharacterized protein</fullName>
    </submittedName>
</protein>
<organism evidence="1 2">
    <name type="scientific">Pocillopora meandrina</name>
    <dbReference type="NCBI Taxonomy" id="46732"/>
    <lineage>
        <taxon>Eukaryota</taxon>
        <taxon>Metazoa</taxon>
        <taxon>Cnidaria</taxon>
        <taxon>Anthozoa</taxon>
        <taxon>Hexacorallia</taxon>
        <taxon>Scleractinia</taxon>
        <taxon>Astrocoeniina</taxon>
        <taxon>Pocilloporidae</taxon>
        <taxon>Pocillopora</taxon>
    </lineage>
</organism>
<sequence>MASDTTDNNEIDHDDIEITIAILKSLNLVDQMSGSISDFEDILQFSKELFCRNDRKLEERWPRNWQETQSVLKNCGYKAPRELYVCLDESHYAQWDVMEKADETCRHCGKAGKIKYYYLGISDKVELWCANRDMCKKMMAHWREKDHWIEGEGANFTLKEIWDGERFNELSWFWKPDSEWMLPVKCKFCTNIISVDEMKECPQEDGRYEITCPECGTRWEQTPSYATGDPRNIALIGHWDGWQPFGYPGAHSCGAIEVTIANMAKETCNSTLPSKFNNFFLLNSQIHNYNTRNAQSFRLPLNFFKHAFFFSGLEVDYVESFPGLPAGRIILRILILLWTGDYPAQHEVGKFIKHGILPCRRDKLKGTINPEGGSTYYYVNNRYHARFAWEERKLEEDLKTMKDINEEDRKTVWAEKSGNSGYTGLSVLYRLHKLYGFDIFKDLVYDTMHNLPSNVIAAQLKSFITIEKIDSKLVDQRLRFFPWTAELKDGRIPNGYGSCLAFWKAEELHKFSFPASEVIFADLLEDMDYHIWQLTVRMTELVFCKRDGWVLDDVHLFSK</sequence>
<evidence type="ECO:0000313" key="1">
    <source>
        <dbReference type="EMBL" id="CAH3115020.1"/>
    </source>
</evidence>
<keyword evidence="2" id="KW-1185">Reference proteome</keyword>
<reference evidence="1 2" key="1">
    <citation type="submission" date="2022-05" db="EMBL/GenBank/DDBJ databases">
        <authorList>
            <consortium name="Genoscope - CEA"/>
            <person name="William W."/>
        </authorList>
    </citation>
    <scope>NUCLEOTIDE SEQUENCE [LARGE SCALE GENOMIC DNA]</scope>
</reference>
<name>A0AAU9WF99_9CNID</name>